<evidence type="ECO:0000256" key="11">
    <source>
        <dbReference type="ARBA" id="ARBA00023295"/>
    </source>
</evidence>
<dbReference type="GO" id="GO:0006032">
    <property type="term" value="P:chitin catabolic process"/>
    <property type="evidence" value="ECO:0007669"/>
    <property type="project" value="UniProtKB-KW"/>
</dbReference>
<dbReference type="Pfam" id="PF00704">
    <property type="entry name" value="Glyco_hydro_18"/>
    <property type="match status" value="1"/>
</dbReference>
<dbReference type="InterPro" id="IPR017853">
    <property type="entry name" value="GH"/>
</dbReference>
<dbReference type="InterPro" id="IPR011583">
    <property type="entry name" value="Chitinase_II/V-like_cat"/>
</dbReference>
<organism evidence="16 17">
    <name type="scientific">Batillaria attramentaria</name>
    <dbReference type="NCBI Taxonomy" id="370345"/>
    <lineage>
        <taxon>Eukaryota</taxon>
        <taxon>Metazoa</taxon>
        <taxon>Spiralia</taxon>
        <taxon>Lophotrochozoa</taxon>
        <taxon>Mollusca</taxon>
        <taxon>Gastropoda</taxon>
        <taxon>Caenogastropoda</taxon>
        <taxon>Sorbeoconcha</taxon>
        <taxon>Cerithioidea</taxon>
        <taxon>Batillariidae</taxon>
        <taxon>Batillaria</taxon>
    </lineage>
</organism>
<dbReference type="InterPro" id="IPR001579">
    <property type="entry name" value="Glyco_hydro_18_chit_AS"/>
</dbReference>
<comment type="similarity">
    <text evidence="3">Belongs to the glycosyl hydrolase 18 family. Chitinase class II subfamily.</text>
</comment>
<evidence type="ECO:0000256" key="9">
    <source>
        <dbReference type="ARBA" id="ARBA00023157"/>
    </source>
</evidence>
<feature type="non-terminal residue" evidence="16">
    <location>
        <position position="1"/>
    </location>
</feature>
<evidence type="ECO:0000256" key="8">
    <source>
        <dbReference type="ARBA" id="ARBA00023024"/>
    </source>
</evidence>
<keyword evidence="14" id="KW-0472">Membrane</keyword>
<comment type="subcellular location">
    <subcellularLocation>
        <location evidence="2">Secreted</location>
    </subcellularLocation>
</comment>
<protein>
    <recommendedName>
        <fullName evidence="4">chitinase</fullName>
        <ecNumber evidence="4">3.2.1.14</ecNumber>
    </recommendedName>
</protein>
<name>A0ABD0L8V1_9CAEN</name>
<evidence type="ECO:0000256" key="12">
    <source>
        <dbReference type="ARBA" id="ARBA00023326"/>
    </source>
</evidence>
<keyword evidence="9" id="KW-1015">Disulfide bond</keyword>
<dbReference type="EMBL" id="JACVVK020000073">
    <property type="protein sequence ID" value="KAK7495613.1"/>
    <property type="molecule type" value="Genomic_DNA"/>
</dbReference>
<evidence type="ECO:0000256" key="4">
    <source>
        <dbReference type="ARBA" id="ARBA00012729"/>
    </source>
</evidence>
<dbReference type="SMART" id="SM00636">
    <property type="entry name" value="Glyco_18"/>
    <property type="match status" value="1"/>
</dbReference>
<keyword evidence="14" id="KW-1133">Transmembrane helix</keyword>
<accession>A0ABD0L8V1</accession>
<dbReference type="PROSITE" id="PS51910">
    <property type="entry name" value="GH18_2"/>
    <property type="match status" value="1"/>
</dbReference>
<dbReference type="SUPFAM" id="SSF51445">
    <property type="entry name" value="(Trans)glycosidases"/>
    <property type="match status" value="1"/>
</dbReference>
<dbReference type="Proteomes" id="UP001519460">
    <property type="component" value="Unassembled WGS sequence"/>
</dbReference>
<keyword evidence="14" id="KW-0812">Transmembrane</keyword>
<evidence type="ECO:0000256" key="3">
    <source>
        <dbReference type="ARBA" id="ARBA00009121"/>
    </source>
</evidence>
<evidence type="ECO:0000256" key="6">
    <source>
        <dbReference type="ARBA" id="ARBA00022729"/>
    </source>
</evidence>
<dbReference type="Gene3D" id="3.20.20.80">
    <property type="entry name" value="Glycosidases"/>
    <property type="match status" value="1"/>
</dbReference>
<dbReference type="InterPro" id="IPR050314">
    <property type="entry name" value="Glycosyl_Hydrlase_18"/>
</dbReference>
<keyword evidence="17" id="KW-1185">Reference proteome</keyword>
<keyword evidence="5" id="KW-0964">Secreted</keyword>
<dbReference type="GO" id="GO:0000272">
    <property type="term" value="P:polysaccharide catabolic process"/>
    <property type="evidence" value="ECO:0007669"/>
    <property type="project" value="UniProtKB-KW"/>
</dbReference>
<dbReference type="PANTHER" id="PTHR11177:SF317">
    <property type="entry name" value="CHITINASE 12-RELATED"/>
    <property type="match status" value="1"/>
</dbReference>
<dbReference type="GO" id="GO:0008843">
    <property type="term" value="F:endochitinase activity"/>
    <property type="evidence" value="ECO:0007669"/>
    <property type="project" value="UniProtKB-EC"/>
</dbReference>
<evidence type="ECO:0000256" key="10">
    <source>
        <dbReference type="ARBA" id="ARBA00023277"/>
    </source>
</evidence>
<evidence type="ECO:0000313" key="17">
    <source>
        <dbReference type="Proteomes" id="UP001519460"/>
    </source>
</evidence>
<dbReference type="AlphaFoldDB" id="A0ABD0L8V1"/>
<feature type="transmembrane region" description="Helical" evidence="14">
    <location>
        <begin position="61"/>
        <end position="83"/>
    </location>
</feature>
<evidence type="ECO:0000256" key="5">
    <source>
        <dbReference type="ARBA" id="ARBA00022525"/>
    </source>
</evidence>
<dbReference type="InterPro" id="IPR001223">
    <property type="entry name" value="Glyco_hydro18_cat"/>
</dbReference>
<feature type="domain" description="GH18" evidence="15">
    <location>
        <begin position="97"/>
        <end position="335"/>
    </location>
</feature>
<keyword evidence="7 13" id="KW-0378">Hydrolase</keyword>
<comment type="caution">
    <text evidence="16">The sequence shown here is derived from an EMBL/GenBank/DDBJ whole genome shotgun (WGS) entry which is preliminary data.</text>
</comment>
<keyword evidence="12" id="KW-0624">Polysaccharide degradation</keyword>
<proteinExistence type="inferred from homology"/>
<evidence type="ECO:0000313" key="16">
    <source>
        <dbReference type="EMBL" id="KAK7495613.1"/>
    </source>
</evidence>
<evidence type="ECO:0000256" key="2">
    <source>
        <dbReference type="ARBA" id="ARBA00004613"/>
    </source>
</evidence>
<keyword evidence="11 13" id="KW-0326">Glycosidase</keyword>
<evidence type="ECO:0000256" key="13">
    <source>
        <dbReference type="RuleBase" id="RU000489"/>
    </source>
</evidence>
<reference evidence="16 17" key="1">
    <citation type="journal article" date="2023" name="Sci. Data">
        <title>Genome assembly of the Korean intertidal mud-creeper Batillaria attramentaria.</title>
        <authorList>
            <person name="Patra A.K."/>
            <person name="Ho P.T."/>
            <person name="Jun S."/>
            <person name="Lee S.J."/>
            <person name="Kim Y."/>
            <person name="Won Y.J."/>
        </authorList>
    </citation>
    <scope>NUCLEOTIDE SEQUENCE [LARGE SCALE GENOMIC DNA]</scope>
    <source>
        <strain evidence="16">Wonlab-2016</strain>
    </source>
</reference>
<evidence type="ECO:0000256" key="1">
    <source>
        <dbReference type="ARBA" id="ARBA00000822"/>
    </source>
</evidence>
<evidence type="ECO:0000256" key="7">
    <source>
        <dbReference type="ARBA" id="ARBA00022801"/>
    </source>
</evidence>
<dbReference type="PANTHER" id="PTHR11177">
    <property type="entry name" value="CHITINASE"/>
    <property type="match status" value="1"/>
</dbReference>
<keyword evidence="8" id="KW-0146">Chitin degradation</keyword>
<dbReference type="FunFam" id="3.20.20.80:FF:000081">
    <property type="entry name" value="Chitinase 1"/>
    <property type="match status" value="1"/>
</dbReference>
<sequence>CRLKEYRKPIDNNFGPTVLRGNESEHRTEKPIVRDRAEEPANSVYTVERQIRLMLDRMRGVYLRDWSLGVLLMGLTILLPPALPAPQPAHKDTEPRYRRVCYYTNWSQYRKNGARFLPANIDPFLCTHLVFAFAKVDQRGQLAPYEWNDIQYPYIYRQFTSLKKKNPALKTLLAVGGWTHGSGPFTEMVRYKKGRQAFLDHALQYLRTHNFDGLDLDWEYPANRGSPPEDKDNFSKLLKELREGFEQEASRTGKPRLLLTAAVAGGEKIIRTAYDVPKLNKYLDFINLMSYDLHGSWSSYLGHNAPLYGGDYNTDEPTLTHSVVRYLFLKVFALL</sequence>
<evidence type="ECO:0000259" key="15">
    <source>
        <dbReference type="PROSITE" id="PS51910"/>
    </source>
</evidence>
<dbReference type="EC" id="3.2.1.14" evidence="4"/>
<dbReference type="GO" id="GO:0005576">
    <property type="term" value="C:extracellular region"/>
    <property type="evidence" value="ECO:0007669"/>
    <property type="project" value="UniProtKB-SubCell"/>
</dbReference>
<comment type="catalytic activity">
    <reaction evidence="1">
        <text>Random endo-hydrolysis of N-acetyl-beta-D-glucosaminide (1-&gt;4)-beta-linkages in chitin and chitodextrins.</text>
        <dbReference type="EC" id="3.2.1.14"/>
    </reaction>
</comment>
<keyword evidence="6" id="KW-0732">Signal</keyword>
<evidence type="ECO:0000256" key="14">
    <source>
        <dbReference type="SAM" id="Phobius"/>
    </source>
</evidence>
<keyword evidence="10" id="KW-0119">Carbohydrate metabolism</keyword>
<dbReference type="PROSITE" id="PS01095">
    <property type="entry name" value="GH18_1"/>
    <property type="match status" value="1"/>
</dbReference>
<gene>
    <name evidence="16" type="ORF">BaRGS_00013060</name>
</gene>